<dbReference type="SUPFAM" id="SSF52540">
    <property type="entry name" value="P-loop containing nucleoside triphosphate hydrolases"/>
    <property type="match status" value="2"/>
</dbReference>
<proteinExistence type="predicted"/>
<accession>A0A316H185</accession>
<dbReference type="InterPro" id="IPR038729">
    <property type="entry name" value="Rad50/SbcC_AAA"/>
</dbReference>
<keyword evidence="3" id="KW-0378">Hydrolase</keyword>
<evidence type="ECO:0000313" key="3">
    <source>
        <dbReference type="EMBL" id="PWK72887.1"/>
    </source>
</evidence>
<dbReference type="PANTHER" id="PTHR32114:SF2">
    <property type="entry name" value="ABC TRANSPORTER ABCH.3"/>
    <property type="match status" value="1"/>
</dbReference>
<dbReference type="GO" id="GO:0004527">
    <property type="term" value="F:exonuclease activity"/>
    <property type="evidence" value="ECO:0007669"/>
    <property type="project" value="UniProtKB-KW"/>
</dbReference>
<dbReference type="Proteomes" id="UP000245678">
    <property type="component" value="Unassembled WGS sequence"/>
</dbReference>
<reference evidence="3 4" key="1">
    <citation type="submission" date="2018-05" db="EMBL/GenBank/DDBJ databases">
        <title>Genomic Encyclopedia of Archaeal and Bacterial Type Strains, Phase II (KMG-II): from individual species to whole genera.</title>
        <authorList>
            <person name="Goeker M."/>
        </authorList>
    </citation>
    <scope>NUCLEOTIDE SEQUENCE [LARGE SCALE GENOMIC DNA]</scope>
    <source>
        <strain evidence="3 4">DSM 19975</strain>
    </source>
</reference>
<protein>
    <submittedName>
        <fullName evidence="3">Exonuclease SbcC</fullName>
    </submittedName>
</protein>
<dbReference type="RefSeq" id="WP_211319068.1">
    <property type="nucleotide sequence ID" value="NZ_QGHA01000011.1"/>
</dbReference>
<dbReference type="EMBL" id="QGHA01000011">
    <property type="protein sequence ID" value="PWK72887.1"/>
    <property type="molecule type" value="Genomic_DNA"/>
</dbReference>
<name>A0A316H185_9SPHI</name>
<keyword evidence="3" id="KW-0540">Nuclease</keyword>
<evidence type="ECO:0000259" key="2">
    <source>
        <dbReference type="Pfam" id="PF13476"/>
    </source>
</evidence>
<feature type="coiled-coil region" evidence="1">
    <location>
        <begin position="189"/>
        <end position="216"/>
    </location>
</feature>
<gene>
    <name evidence="3" type="ORF">LX99_04217</name>
</gene>
<evidence type="ECO:0000313" key="4">
    <source>
        <dbReference type="Proteomes" id="UP000245678"/>
    </source>
</evidence>
<dbReference type="Pfam" id="PF13476">
    <property type="entry name" value="AAA_23"/>
    <property type="match status" value="1"/>
</dbReference>
<sequence length="1039" mass="120095">MKISKVEIQAFRAYDELKDCTFDFTLPDGKTADFVSLYAPNGFGKTSFYDAVEWGITANIYRFIRQSRIKSYASDEKHLNYELANKKSPQFILRNKNSPADRESFVRLHLLDQPLPKFRSLKKGRVDSSDYHFDEKITEAIKFRDVILTQDNIDAFLREDDPGERYDKFMKLFGDADLNRIYTNILCLIKVNENEIEQLRKEVEKLELELPKDVDDQVLEKINLRIAELIKQGETIEKITPEFSETDFLQFSDTIAERLVELQNHLTSTTTDLDQIREQQFKKDEYGMLRKKKDSDEERLKVLKAAQARFQELSKARNRLAHIVMLLNQTAADHKEAEDISRQFPLYLNSTQRINEQSVEMDSQKRKVLDAENELTRINTLLTNAQAELKAINAVLFDLTQRQSDLPNIEHSINELTAEIEQINEQLKTLVQNIDTNDKETQLNTEQQRRSSVFLDLISKNDFEARTDHTPEIAQRLSVINTLEEDLKKLNADLKRIEGKIASQTDLNNELKQLVVLSSAFVNKSNTDTCPVCLHQYESFEILSERILKNPLLNDAVQEKIVLKNELNTAISGKVNGISEAKREILDILNKELAALKNNATRLNLQKGQWIAQREQIRTRLAASEAKQKDLFVRINGVTITDYSALLEQQLSEQQKSSKSKLDAIAELQKKLDDQKTFIESWRKTIQNIENGMRAFRLTEEFIHVDQFLRKKGYTDYGAEEIASLLAALNKDLETVILDEKQVSDEIRTLSEGLKEYNELKLSTDITTLEEQLRQSSEFVNGFETFLSRYLSPQFDQVAGNETDILSQAENNTKESAERTKILIEELEKIEGFKNNVMPLLRYTAGRDKIEKVNERLSFLTEKLNERLYIEKNRLAAIIDEQIQSFFYEDLINQLYQKIDPHPNYKRIKFKCDFNDNKPKLNVFVTGSEDEHIIPNLYFSTAQTNILSLSIFLAKALNAHDDDGEQINCIFIDDPIQSLDSINILSTIDLIRSLVVNFGKQIILSTHDENFHNLLQKKIPSGVFNSKFLELETFGKVRN</sequence>
<keyword evidence="1" id="KW-0175">Coiled coil</keyword>
<feature type="domain" description="Rad50/SbcC-type AAA" evidence="2">
    <location>
        <begin position="5"/>
        <end position="209"/>
    </location>
</feature>
<dbReference type="AlphaFoldDB" id="A0A316H185"/>
<organism evidence="3 4">
    <name type="scientific">Mucilaginibacter oryzae</name>
    <dbReference type="NCBI Taxonomy" id="468058"/>
    <lineage>
        <taxon>Bacteria</taxon>
        <taxon>Pseudomonadati</taxon>
        <taxon>Bacteroidota</taxon>
        <taxon>Sphingobacteriia</taxon>
        <taxon>Sphingobacteriales</taxon>
        <taxon>Sphingobacteriaceae</taxon>
        <taxon>Mucilaginibacter</taxon>
    </lineage>
</organism>
<keyword evidence="4" id="KW-1185">Reference proteome</keyword>
<keyword evidence="3" id="KW-0269">Exonuclease</keyword>
<dbReference type="PANTHER" id="PTHR32114">
    <property type="entry name" value="ABC TRANSPORTER ABCH.3"/>
    <property type="match status" value="1"/>
</dbReference>
<comment type="caution">
    <text evidence="3">The sequence shown here is derived from an EMBL/GenBank/DDBJ whole genome shotgun (WGS) entry which is preliminary data.</text>
</comment>
<feature type="coiled-coil region" evidence="1">
    <location>
        <begin position="579"/>
        <end position="606"/>
    </location>
</feature>
<feature type="coiled-coil region" evidence="1">
    <location>
        <begin position="354"/>
        <end position="440"/>
    </location>
</feature>
<evidence type="ECO:0000256" key="1">
    <source>
        <dbReference type="SAM" id="Coils"/>
    </source>
</evidence>
<dbReference type="InterPro" id="IPR027417">
    <property type="entry name" value="P-loop_NTPase"/>
</dbReference>
<feature type="coiled-coil region" evidence="1">
    <location>
        <begin position="473"/>
        <end position="514"/>
    </location>
</feature>
<dbReference type="Gene3D" id="3.40.50.300">
    <property type="entry name" value="P-loop containing nucleotide triphosphate hydrolases"/>
    <property type="match status" value="2"/>
</dbReference>